<name>B1M2T0_METRJ</name>
<dbReference type="Pfam" id="PF13524">
    <property type="entry name" value="Glyco_trans_1_2"/>
    <property type="match status" value="1"/>
</dbReference>
<evidence type="ECO:0000259" key="1">
    <source>
        <dbReference type="Pfam" id="PF13524"/>
    </source>
</evidence>
<gene>
    <name evidence="2" type="ordered locus">Mrad2831_1217</name>
</gene>
<organism evidence="2 3">
    <name type="scientific">Methylobacterium radiotolerans (strain ATCC 27329 / DSM 1819 / JCM 2831 / NBRC 15690 / NCIMB 10815 / 0-1)</name>
    <dbReference type="NCBI Taxonomy" id="426355"/>
    <lineage>
        <taxon>Bacteria</taxon>
        <taxon>Pseudomonadati</taxon>
        <taxon>Pseudomonadota</taxon>
        <taxon>Alphaproteobacteria</taxon>
        <taxon>Hyphomicrobiales</taxon>
        <taxon>Methylobacteriaceae</taxon>
        <taxon>Methylobacterium</taxon>
    </lineage>
</organism>
<sequence length="308" mass="35088">MIVPKPFPSASKARKPKVACLGHDIYFENHYCEKSTEKYDVGWFSFDHFSGGYYKELTRFRPDVTLVFRPELHDGVNVKSIPGLKIGFSTEPMPKISNGAIQRSSETDRRMRMLEHLNFQAFDAVYHYDQNSSSFAQSLGLRFSGFHRIPINTDLFHPFNKPPANWDVVFVGKATPRRIEILQILKSYNLTFLWIEHGISGKSLAEVFRRSKCILNIHADDITALEPRVYLAAACGVPVLSDPYGNETFPMDDYVRVMNMTDLSVSAIRSTISEIGAATKNQSPKQLSHKLRMMSTEHFVGRLINKFT</sequence>
<dbReference type="HOGENOM" id="CLU_902572_0_0_5"/>
<dbReference type="EMBL" id="CP001001">
    <property type="protein sequence ID" value="ACB23221.1"/>
    <property type="molecule type" value="Genomic_DNA"/>
</dbReference>
<dbReference type="KEGG" id="mrd:Mrad2831_1217"/>
<accession>B1M2T0</accession>
<dbReference type="Proteomes" id="UP000006589">
    <property type="component" value="Chromosome"/>
</dbReference>
<evidence type="ECO:0000313" key="2">
    <source>
        <dbReference type="EMBL" id="ACB23221.1"/>
    </source>
</evidence>
<proteinExistence type="predicted"/>
<dbReference type="AlphaFoldDB" id="B1M2T0"/>
<evidence type="ECO:0000313" key="3">
    <source>
        <dbReference type="Proteomes" id="UP000006589"/>
    </source>
</evidence>
<dbReference type="eggNOG" id="COG4641">
    <property type="taxonomic scope" value="Bacteria"/>
</dbReference>
<protein>
    <recommendedName>
        <fullName evidence="1">Spore protein YkvP/CgeB glycosyl transferase-like domain-containing protein</fullName>
    </recommendedName>
</protein>
<feature type="domain" description="Spore protein YkvP/CgeB glycosyl transferase-like" evidence="1">
    <location>
        <begin position="199"/>
        <end position="262"/>
    </location>
</feature>
<dbReference type="OrthoDB" id="8006063at2"/>
<dbReference type="STRING" id="426355.Mrad2831_1217"/>
<dbReference type="InterPro" id="IPR055259">
    <property type="entry name" value="YkvP/CgeB_Glyco_trans-like"/>
</dbReference>
<reference evidence="2 3" key="1">
    <citation type="submission" date="2008-03" db="EMBL/GenBank/DDBJ databases">
        <title>Complete sequence of chromosome of Methylobacterium radiotolerans JCM 2831.</title>
        <authorList>
            <consortium name="US DOE Joint Genome Institute"/>
            <person name="Copeland A."/>
            <person name="Lucas S."/>
            <person name="Lapidus A."/>
            <person name="Glavina del Rio T."/>
            <person name="Dalin E."/>
            <person name="Tice H."/>
            <person name="Bruce D."/>
            <person name="Goodwin L."/>
            <person name="Pitluck S."/>
            <person name="Kiss H."/>
            <person name="Brettin T."/>
            <person name="Detter J.C."/>
            <person name="Han C."/>
            <person name="Kuske C.R."/>
            <person name="Schmutz J."/>
            <person name="Larimer F."/>
            <person name="Land M."/>
            <person name="Hauser L."/>
            <person name="Kyrpides N."/>
            <person name="Mikhailova N."/>
            <person name="Marx C.J."/>
            <person name="Richardson P."/>
        </authorList>
    </citation>
    <scope>NUCLEOTIDE SEQUENCE [LARGE SCALE GENOMIC DNA]</scope>
    <source>
        <strain evidence="3">ATCC 27329 / DSM 1819 / JCM 2831 / NBRC 15690 / NCIMB 10815 / 0-1</strain>
    </source>
</reference>